<evidence type="ECO:0000256" key="3">
    <source>
        <dbReference type="ARBA" id="ARBA00022842"/>
    </source>
</evidence>
<reference evidence="5 6" key="1">
    <citation type="submission" date="2023-12" db="EMBL/GenBank/DDBJ databases">
        <title>Friends and Foes: Symbiotic and Algicidal bacterial influence on Karenia brevis blooms.</title>
        <authorList>
            <person name="Fei C."/>
            <person name="Mohamed A.R."/>
            <person name="Booker A."/>
            <person name="Arshad M."/>
            <person name="Klass S."/>
            <person name="Ahn S."/>
            <person name="Gilbert P.M."/>
            <person name="Heil C.A."/>
            <person name="Martinez J.M."/>
            <person name="Amin S.A."/>
        </authorList>
    </citation>
    <scope>NUCLEOTIDE SEQUENCE [LARGE SCALE GENOMIC DNA]</scope>
    <source>
        <strain evidence="5 6">CE15</strain>
    </source>
</reference>
<feature type="domain" description="MobA-like NTP transferase" evidence="4">
    <location>
        <begin position="23"/>
        <end position="100"/>
    </location>
</feature>
<dbReference type="Pfam" id="PF12804">
    <property type="entry name" value="NTP_transf_3"/>
    <property type="match status" value="1"/>
</dbReference>
<keyword evidence="3" id="KW-0460">Magnesium</keyword>
<name>A0ABU8ETC8_9GAMM</name>
<keyword evidence="2" id="KW-0548">Nucleotidyltransferase</keyword>
<evidence type="ECO:0000313" key="5">
    <source>
        <dbReference type="EMBL" id="MEI4550239.1"/>
    </source>
</evidence>
<evidence type="ECO:0000313" key="6">
    <source>
        <dbReference type="Proteomes" id="UP001382455"/>
    </source>
</evidence>
<sequence length="298" mass="32534">MMHGSRGNIASNSLISPKDVSLVILAGGLGRRFGGNKQLAIVPGIEKTLLELSISDAFNAGIRHVVLVVNAAIKQTVEAQILPRLHPELTVDIAVQSISDVPPHYKGMFSEREKPWGTGHALLAAKQFVKAHCVVITADDYYGKSAFSTLLANWQNNGAWRLLGYPLASTLTEQGGVNRGICELSGSQLNKITEVLNIDADLRGETVSGEQVTLSPNTYASMTIWALGFEIFNQLEDGFIAFLKQYDSAINSEFFLPDQIQYLVAQHAQVVELHPAKDCWLGVTYSDDLARVAQQLNE</sequence>
<dbReference type="InterPro" id="IPR025877">
    <property type="entry name" value="MobA-like_NTP_Trfase"/>
</dbReference>
<dbReference type="PANTHER" id="PTHR43584">
    <property type="entry name" value="NUCLEOTIDYL TRANSFERASE"/>
    <property type="match status" value="1"/>
</dbReference>
<evidence type="ECO:0000256" key="2">
    <source>
        <dbReference type="ARBA" id="ARBA00022695"/>
    </source>
</evidence>
<protein>
    <submittedName>
        <fullName evidence="5">NTP transferase domain-containing protein</fullName>
    </submittedName>
</protein>
<organism evidence="5 6">
    <name type="scientific">Pseudoalteromonas spongiae</name>
    <dbReference type="NCBI Taxonomy" id="298657"/>
    <lineage>
        <taxon>Bacteria</taxon>
        <taxon>Pseudomonadati</taxon>
        <taxon>Pseudomonadota</taxon>
        <taxon>Gammaproteobacteria</taxon>
        <taxon>Alteromonadales</taxon>
        <taxon>Pseudoalteromonadaceae</taxon>
        <taxon>Pseudoalteromonas</taxon>
    </lineage>
</organism>
<dbReference type="RefSeq" id="WP_336435506.1">
    <property type="nucleotide sequence ID" value="NZ_JBAWKS010000001.1"/>
</dbReference>
<gene>
    <name evidence="5" type="ORF">WAE96_11235</name>
</gene>
<dbReference type="InterPro" id="IPR050065">
    <property type="entry name" value="GlmU-like"/>
</dbReference>
<dbReference type="EMBL" id="JBAWKS010000001">
    <property type="protein sequence ID" value="MEI4550239.1"/>
    <property type="molecule type" value="Genomic_DNA"/>
</dbReference>
<evidence type="ECO:0000259" key="4">
    <source>
        <dbReference type="Pfam" id="PF12804"/>
    </source>
</evidence>
<dbReference type="Gene3D" id="3.90.550.10">
    <property type="entry name" value="Spore Coat Polysaccharide Biosynthesis Protein SpsA, Chain A"/>
    <property type="match status" value="1"/>
</dbReference>
<comment type="caution">
    <text evidence="5">The sequence shown here is derived from an EMBL/GenBank/DDBJ whole genome shotgun (WGS) entry which is preliminary data.</text>
</comment>
<dbReference type="SUPFAM" id="SSF53448">
    <property type="entry name" value="Nucleotide-diphospho-sugar transferases"/>
    <property type="match status" value="1"/>
</dbReference>
<accession>A0ABU8ETC8</accession>
<dbReference type="Proteomes" id="UP001382455">
    <property type="component" value="Unassembled WGS sequence"/>
</dbReference>
<evidence type="ECO:0000256" key="1">
    <source>
        <dbReference type="ARBA" id="ARBA00022679"/>
    </source>
</evidence>
<dbReference type="GO" id="GO:0016740">
    <property type="term" value="F:transferase activity"/>
    <property type="evidence" value="ECO:0007669"/>
    <property type="project" value="UniProtKB-KW"/>
</dbReference>
<keyword evidence="6" id="KW-1185">Reference proteome</keyword>
<proteinExistence type="predicted"/>
<dbReference type="PANTHER" id="PTHR43584:SF8">
    <property type="entry name" value="N-ACETYLMURAMATE ALPHA-1-PHOSPHATE URIDYLYLTRANSFERASE"/>
    <property type="match status" value="1"/>
</dbReference>
<dbReference type="InterPro" id="IPR029044">
    <property type="entry name" value="Nucleotide-diphossugar_trans"/>
</dbReference>
<keyword evidence="1 5" id="KW-0808">Transferase</keyword>